<dbReference type="InterPro" id="IPR048051">
    <property type="entry name" value="BapA-like_prefix-like"/>
</dbReference>
<feature type="domain" description="Bacterial Ig-like" evidence="2">
    <location>
        <begin position="193"/>
        <end position="280"/>
    </location>
</feature>
<feature type="domain" description="Biofilm-associated protein BapA-like prefix-like" evidence="3">
    <location>
        <begin position="24"/>
        <end position="94"/>
    </location>
</feature>
<dbReference type="EMBL" id="PGFS01000001">
    <property type="protein sequence ID" value="MDH4572529.1"/>
    <property type="molecule type" value="Genomic_DNA"/>
</dbReference>
<reference evidence="4" key="2">
    <citation type="submission" date="2017-11" db="EMBL/GenBank/DDBJ databases">
        <authorList>
            <person name="Das S.K."/>
        </authorList>
    </citation>
    <scope>NUCLEOTIDE SEQUENCE</scope>
    <source>
        <strain evidence="4">S4-41</strain>
    </source>
</reference>
<proteinExistence type="predicted"/>
<comment type="caution">
    <text evidence="4">The sequence shown here is derived from an EMBL/GenBank/DDBJ whole genome shotgun (WGS) entry which is preliminary data.</text>
</comment>
<evidence type="ECO:0008006" key="6">
    <source>
        <dbReference type="Google" id="ProtNLM"/>
    </source>
</evidence>
<dbReference type="NCBIfam" id="NF033677">
    <property type="entry name" value="biofilm_BapA_N"/>
    <property type="match status" value="1"/>
</dbReference>
<accession>A0ABT6I497</accession>
<protein>
    <recommendedName>
        <fullName evidence="6">Bacterial Ig-like domain-containing protein</fullName>
    </recommendedName>
</protein>
<dbReference type="InterPro" id="IPR013783">
    <property type="entry name" value="Ig-like_fold"/>
</dbReference>
<sequence>MPISAKISQLNEDVAAAPVTTVGDSGTIALDQPKKVLLSLSPDDVQELQRDGNDLLLRTTDGQVIRIENFYGTDPAITSQLYLTGDDQELIWANLGPSSGDGIVLADYLPQGEFGVFEPAAIASEGTGGAFVTPLGWAAIGGGALAAGALAAGGGGGGGGGSDDDDAAPPDDGDGETDNPPGRADDIDQQTGDLDSGDLDSGDITNDDTPTLDGQAEAGSIVTIFANGNEIGTMMADNQGNWAFTTDNLDDGDYSFTATATDAAGNVSETSDPFALTIDTQPPSPQIDSIAFEDGGDGRLSAEEVGSTGFTGHVEPGDTVDSIVISDANGETITASGDDITVDREGSFRVTPRALFSLMSDSRTDQQDSSSQDENLHVTPQDLSELQDGMLTVTLTVEDIAGNTIRVTDSSTLDTHAPTVSVDVPDTDDTHVPITGKVEDANADLVVTIDGEGHNATNNGDGTWIIDQEDIVLNERDHDISVLAIDLAGNEASDADTVTVDITAPAPPTVDSATDDASLVTGNLTSGDAIVPFSAALPKPIVSSRSIPARPNSARPSPMRRESGRSRQRHSMTATTTSPRLPPTALATCLSPTTSAAKSVAAC</sequence>
<dbReference type="Gene3D" id="2.60.40.10">
    <property type="entry name" value="Immunoglobulins"/>
    <property type="match status" value="1"/>
</dbReference>
<reference evidence="4" key="1">
    <citation type="journal article" date="2015" name="Antonie Van Leeuwenhoek">
        <title>Comparative 16S rRNA signatures and multilocus sequence analysis for the genus Salinicola and description of Salinicola acroporae sp. nov., isolated from coral Acropora digitifera.</title>
        <authorList>
            <person name="Lepcha R.T."/>
            <person name="Poddar A."/>
            <person name="Schumann P."/>
            <person name="Das S.K."/>
        </authorList>
    </citation>
    <scope>NUCLEOTIDE SEQUENCE</scope>
    <source>
        <strain evidence="4">S4-41</strain>
    </source>
</reference>
<evidence type="ECO:0000256" key="1">
    <source>
        <dbReference type="SAM" id="MobiDB-lite"/>
    </source>
</evidence>
<feature type="compositionally biased region" description="Acidic residues" evidence="1">
    <location>
        <begin position="162"/>
        <end position="177"/>
    </location>
</feature>
<name>A0ABT6I497_9GAMM</name>
<dbReference type="Pfam" id="PF19077">
    <property type="entry name" value="Big_13"/>
    <property type="match status" value="1"/>
</dbReference>
<dbReference type="Gene3D" id="3.30.420.430">
    <property type="match status" value="1"/>
</dbReference>
<feature type="region of interest" description="Disordered" evidence="1">
    <location>
        <begin position="154"/>
        <end position="215"/>
    </location>
</feature>
<dbReference type="Proteomes" id="UP001162135">
    <property type="component" value="Unassembled WGS sequence"/>
</dbReference>
<keyword evidence="5" id="KW-1185">Reference proteome</keyword>
<dbReference type="Pfam" id="PF22783">
    <property type="entry name" value="BapA_N"/>
    <property type="match status" value="1"/>
</dbReference>
<dbReference type="Gene3D" id="6.20.150.20">
    <property type="match status" value="1"/>
</dbReference>
<dbReference type="Pfam" id="PF09136">
    <property type="entry name" value="Glucodextran_B"/>
    <property type="match status" value="1"/>
</dbReference>
<organism evidence="4 5">
    <name type="scientific">Salinicola acroporae</name>
    <dbReference type="NCBI Taxonomy" id="1541440"/>
    <lineage>
        <taxon>Bacteria</taxon>
        <taxon>Pseudomonadati</taxon>
        <taxon>Pseudomonadota</taxon>
        <taxon>Gammaproteobacteria</taxon>
        <taxon>Oceanospirillales</taxon>
        <taxon>Halomonadaceae</taxon>
        <taxon>Salinicola</taxon>
    </lineage>
</organism>
<feature type="region of interest" description="Disordered" evidence="1">
    <location>
        <begin position="543"/>
        <end position="584"/>
    </location>
</feature>
<evidence type="ECO:0000313" key="5">
    <source>
        <dbReference type="Proteomes" id="UP001162135"/>
    </source>
</evidence>
<evidence type="ECO:0000259" key="2">
    <source>
        <dbReference type="Pfam" id="PF19077"/>
    </source>
</evidence>
<gene>
    <name evidence="4" type="ORF">CUR86_08705</name>
</gene>
<dbReference type="NCBIfam" id="NF033510">
    <property type="entry name" value="Ca_tandemer"/>
    <property type="match status" value="2"/>
</dbReference>
<evidence type="ECO:0000313" key="4">
    <source>
        <dbReference type="EMBL" id="MDH4572529.1"/>
    </source>
</evidence>
<evidence type="ECO:0000259" key="3">
    <source>
        <dbReference type="Pfam" id="PF22783"/>
    </source>
</evidence>
<dbReference type="InterPro" id="IPR044016">
    <property type="entry name" value="Big_13"/>
</dbReference>